<dbReference type="Gene3D" id="3.30.70.3250">
    <property type="entry name" value="Ribonuclease P, Pop5 subunit"/>
    <property type="match status" value="1"/>
</dbReference>
<reference evidence="6" key="1">
    <citation type="journal article" date="2021" name="Open Biol.">
        <title>Shared evolutionary footprints suggest mitochondrial oxidative damage underlies multiple complex I losses in fungi.</title>
        <authorList>
            <person name="Schikora-Tamarit M.A."/>
            <person name="Marcet-Houben M."/>
            <person name="Nosek J."/>
            <person name="Gabaldon T."/>
        </authorList>
    </citation>
    <scope>NUCLEOTIDE SEQUENCE</scope>
    <source>
        <strain evidence="6">CBS2887</strain>
    </source>
</reference>
<keyword evidence="7" id="KW-1185">Reference proteome</keyword>
<dbReference type="Pfam" id="PF01900">
    <property type="entry name" value="RNase_P_Rpp14"/>
    <property type="match status" value="1"/>
</dbReference>
<dbReference type="EMBL" id="JAEUBG010001360">
    <property type="protein sequence ID" value="KAH3686519.1"/>
    <property type="molecule type" value="Genomic_DNA"/>
</dbReference>
<dbReference type="GO" id="GO:0030681">
    <property type="term" value="C:multimeric ribonuclease P complex"/>
    <property type="evidence" value="ECO:0007669"/>
    <property type="project" value="TreeGrafter"/>
</dbReference>
<gene>
    <name evidence="6" type="ORF">WICPIJ_002497</name>
</gene>
<protein>
    <recommendedName>
        <fullName evidence="5">Ribonuclease P/MRP protein subunit POP5</fullName>
        <ecNumber evidence="5">3.1.26.5</ecNumber>
    </recommendedName>
</protein>
<dbReference type="Proteomes" id="UP000774326">
    <property type="component" value="Unassembled WGS sequence"/>
</dbReference>
<comment type="similarity">
    <text evidence="2 5">Belongs to the eukaryotic/archaeal RNase P protein component 2 family.</text>
</comment>
<dbReference type="GO" id="GO:0004526">
    <property type="term" value="F:ribonuclease P activity"/>
    <property type="evidence" value="ECO:0007669"/>
    <property type="project" value="UniProtKB-EC"/>
</dbReference>
<evidence type="ECO:0000256" key="5">
    <source>
        <dbReference type="PIRNR" id="PIRNR023803"/>
    </source>
</evidence>
<reference evidence="6" key="2">
    <citation type="submission" date="2021-01" db="EMBL/GenBank/DDBJ databases">
        <authorList>
            <person name="Schikora-Tamarit M.A."/>
        </authorList>
    </citation>
    <scope>NUCLEOTIDE SEQUENCE</scope>
    <source>
        <strain evidence="6">CBS2887</strain>
    </source>
</reference>
<evidence type="ECO:0000313" key="7">
    <source>
        <dbReference type="Proteomes" id="UP000774326"/>
    </source>
</evidence>
<dbReference type="GO" id="GO:0005730">
    <property type="term" value="C:nucleolus"/>
    <property type="evidence" value="ECO:0007669"/>
    <property type="project" value="TreeGrafter"/>
</dbReference>
<dbReference type="InterPro" id="IPR038085">
    <property type="entry name" value="Rnp2-like_sf"/>
</dbReference>
<dbReference type="AlphaFoldDB" id="A0A9P8QBP5"/>
<evidence type="ECO:0000256" key="4">
    <source>
        <dbReference type="ARBA" id="ARBA00023242"/>
    </source>
</evidence>
<dbReference type="InterPro" id="IPR002759">
    <property type="entry name" value="Pop5/Rpp14/Rnp2-like"/>
</dbReference>
<comment type="function">
    <text evidence="5">Component of ribonuclease P, a protein complex that generates mature tRNA molecules by cleaving their 5'-ends.</text>
</comment>
<comment type="catalytic activity">
    <reaction evidence="5">
        <text>Endonucleolytic cleavage of RNA, removing 5'-extranucleotides from tRNA precursor.</text>
        <dbReference type="EC" id="3.1.26.5"/>
    </reaction>
</comment>
<keyword evidence="4" id="KW-0539">Nucleus</keyword>
<accession>A0A9P8QBP5</accession>
<dbReference type="SUPFAM" id="SSF160350">
    <property type="entry name" value="Rnp2-like"/>
    <property type="match status" value="1"/>
</dbReference>
<dbReference type="EC" id="3.1.26.5" evidence="5"/>
<keyword evidence="3 5" id="KW-0819">tRNA processing</keyword>
<dbReference type="PANTHER" id="PTHR15441">
    <property type="entry name" value="RIBONUCLEASE P PROTEIN SUBUNIT P14"/>
    <property type="match status" value="1"/>
</dbReference>
<dbReference type="PIRSF" id="PIRSF023803">
    <property type="entry name" value="Ribonuclease_P_prd"/>
    <property type="match status" value="1"/>
</dbReference>
<evidence type="ECO:0000313" key="6">
    <source>
        <dbReference type="EMBL" id="KAH3686519.1"/>
    </source>
</evidence>
<comment type="subcellular location">
    <subcellularLocation>
        <location evidence="1">Nucleus</location>
    </subcellularLocation>
</comment>
<name>A0A9P8QBP5_WICPI</name>
<dbReference type="GO" id="GO:0033204">
    <property type="term" value="F:ribonuclease P RNA binding"/>
    <property type="evidence" value="ECO:0007669"/>
    <property type="project" value="InterPro"/>
</dbReference>
<dbReference type="OrthoDB" id="24745at2759"/>
<evidence type="ECO:0000256" key="1">
    <source>
        <dbReference type="ARBA" id="ARBA00004123"/>
    </source>
</evidence>
<evidence type="ECO:0000256" key="2">
    <source>
        <dbReference type="ARBA" id="ARBA00010800"/>
    </source>
</evidence>
<dbReference type="GO" id="GO:0000172">
    <property type="term" value="C:ribonuclease MRP complex"/>
    <property type="evidence" value="ECO:0007669"/>
    <property type="project" value="TreeGrafter"/>
</dbReference>
<evidence type="ECO:0000256" key="3">
    <source>
        <dbReference type="ARBA" id="ARBA00022694"/>
    </source>
</evidence>
<dbReference type="PANTHER" id="PTHR15441:SF2">
    <property type="entry name" value="RIBONUCLEASE P_MRP PROTEIN SUBUNIT POP5"/>
    <property type="match status" value="1"/>
</dbReference>
<dbReference type="GO" id="GO:0001682">
    <property type="term" value="P:tRNA 5'-leader removal"/>
    <property type="evidence" value="ECO:0007669"/>
    <property type="project" value="InterPro"/>
</dbReference>
<dbReference type="InterPro" id="IPR016819">
    <property type="entry name" value="RNase_P/MRP_POP5"/>
</dbReference>
<proteinExistence type="inferred from homology"/>
<comment type="caution">
    <text evidence="6">The sequence shown here is derived from an EMBL/GenBank/DDBJ whole genome shotgun (WGS) entry which is preliminary data.</text>
</comment>
<organism evidence="6 7">
    <name type="scientific">Wickerhamomyces pijperi</name>
    <name type="common">Yeast</name>
    <name type="synonym">Pichia pijperi</name>
    <dbReference type="NCBI Taxonomy" id="599730"/>
    <lineage>
        <taxon>Eukaryota</taxon>
        <taxon>Fungi</taxon>
        <taxon>Dikarya</taxon>
        <taxon>Ascomycota</taxon>
        <taxon>Saccharomycotina</taxon>
        <taxon>Saccharomycetes</taxon>
        <taxon>Phaffomycetales</taxon>
        <taxon>Wickerhamomycetaceae</taxon>
        <taxon>Wickerhamomyces</taxon>
    </lineage>
</organism>
<sequence>MVRLKSRYILFEIIYPPTSTNITTTSYSLKTSLKLHHQTSTISGRELLQLIRTTLNETYGDFGSGLHASSMNVKYFSPRTSTGILRTARDNFELIIGTLMMIRSVQGKNCIVNVIHVSGTIKMCQDFLIAKNKKLMKLMDGEEDDALMEMDTEVGKLQEDEDEED</sequence>